<feature type="transmembrane region" description="Helical" evidence="6">
    <location>
        <begin position="222"/>
        <end position="241"/>
    </location>
</feature>
<proteinExistence type="inferred from homology"/>
<evidence type="ECO:0000313" key="8">
    <source>
        <dbReference type="EMBL" id="MWB78828.1"/>
    </source>
</evidence>
<feature type="domain" description="EamA" evidence="7">
    <location>
        <begin position="156"/>
        <end position="291"/>
    </location>
</feature>
<keyword evidence="5 6" id="KW-0472">Membrane</keyword>
<dbReference type="InterPro" id="IPR050638">
    <property type="entry name" value="AA-Vitamin_Transporters"/>
</dbReference>
<reference evidence="8 9" key="1">
    <citation type="submission" date="2019-11" db="EMBL/GenBank/DDBJ databases">
        <title>Pseudooceanicola pacifica sp. nov., isolated from deep-sea sediment of the Pacific Ocean.</title>
        <authorList>
            <person name="Lyu L."/>
        </authorList>
    </citation>
    <scope>NUCLEOTIDE SEQUENCE [LARGE SCALE GENOMIC DNA]</scope>
    <source>
        <strain evidence="8 9">216_PA32_1</strain>
    </source>
</reference>
<protein>
    <submittedName>
        <fullName evidence="8">EamA family transporter</fullName>
    </submittedName>
</protein>
<feature type="transmembrane region" description="Helical" evidence="6">
    <location>
        <begin position="190"/>
        <end position="210"/>
    </location>
</feature>
<feature type="transmembrane region" description="Helical" evidence="6">
    <location>
        <begin position="104"/>
        <end position="122"/>
    </location>
</feature>
<evidence type="ECO:0000256" key="3">
    <source>
        <dbReference type="ARBA" id="ARBA00022692"/>
    </source>
</evidence>
<dbReference type="PANTHER" id="PTHR32322:SF2">
    <property type="entry name" value="EAMA DOMAIN-CONTAINING PROTEIN"/>
    <property type="match status" value="1"/>
</dbReference>
<accession>A0A844WCQ7</accession>
<feature type="transmembrane region" description="Helical" evidence="6">
    <location>
        <begin position="71"/>
        <end position="92"/>
    </location>
</feature>
<dbReference type="Pfam" id="PF00892">
    <property type="entry name" value="EamA"/>
    <property type="match status" value="2"/>
</dbReference>
<feature type="transmembrane region" description="Helical" evidence="6">
    <location>
        <begin position="159"/>
        <end position="178"/>
    </location>
</feature>
<sequence>MRAMRRSHLDATGAALLIVFTLILGVNQVVMKLTATGLSPLFQAGLRSVGAAICVGAWVRWRGIAFPLDRGIVISGIVLGAIFTLEFGALYLAIDMSTVSRVSIIFYSMPVHMSIAAHFLLPGERLNRTRMLGLVLAMAGVVVVMIDRNAAQASLAGDLLALVAALGWASIPLMLRLTPLSRIPAESAQLWQVMASAPMLLLLAPLFGPLVRDFGPEHVAYMAYQIVVVASFAFLMWFVLLRIYPASSVASFGFLTPIFSVLMAWVVLGETLHWNVLVSLVLVAAGLVLINRR</sequence>
<evidence type="ECO:0000256" key="1">
    <source>
        <dbReference type="ARBA" id="ARBA00004141"/>
    </source>
</evidence>
<dbReference type="AlphaFoldDB" id="A0A844WCQ7"/>
<dbReference type="InterPro" id="IPR037185">
    <property type="entry name" value="EmrE-like"/>
</dbReference>
<gene>
    <name evidence="8" type="ORF">GLS40_12380</name>
</gene>
<keyword evidence="4 6" id="KW-1133">Transmembrane helix</keyword>
<comment type="similarity">
    <text evidence="2">Belongs to the EamA transporter family.</text>
</comment>
<organism evidence="8 9">
    <name type="scientific">Pseudooceanicola pacificus</name>
    <dbReference type="NCBI Taxonomy" id="2676438"/>
    <lineage>
        <taxon>Bacteria</taxon>
        <taxon>Pseudomonadati</taxon>
        <taxon>Pseudomonadota</taxon>
        <taxon>Alphaproteobacteria</taxon>
        <taxon>Rhodobacterales</taxon>
        <taxon>Paracoccaceae</taxon>
        <taxon>Pseudooceanicola</taxon>
    </lineage>
</organism>
<dbReference type="InterPro" id="IPR000620">
    <property type="entry name" value="EamA_dom"/>
</dbReference>
<evidence type="ECO:0000256" key="6">
    <source>
        <dbReference type="SAM" id="Phobius"/>
    </source>
</evidence>
<dbReference type="GO" id="GO:0016020">
    <property type="term" value="C:membrane"/>
    <property type="evidence" value="ECO:0007669"/>
    <property type="project" value="UniProtKB-SubCell"/>
</dbReference>
<evidence type="ECO:0000313" key="9">
    <source>
        <dbReference type="Proteomes" id="UP000443843"/>
    </source>
</evidence>
<feature type="transmembrane region" description="Helical" evidence="6">
    <location>
        <begin position="248"/>
        <end position="266"/>
    </location>
</feature>
<evidence type="ECO:0000256" key="4">
    <source>
        <dbReference type="ARBA" id="ARBA00022989"/>
    </source>
</evidence>
<feature type="transmembrane region" description="Helical" evidence="6">
    <location>
        <begin position="129"/>
        <end position="147"/>
    </location>
</feature>
<comment type="subcellular location">
    <subcellularLocation>
        <location evidence="1">Membrane</location>
        <topology evidence="1">Multi-pass membrane protein</topology>
    </subcellularLocation>
</comment>
<dbReference type="PANTHER" id="PTHR32322">
    <property type="entry name" value="INNER MEMBRANE TRANSPORTER"/>
    <property type="match status" value="1"/>
</dbReference>
<keyword evidence="9" id="KW-1185">Reference proteome</keyword>
<dbReference type="EMBL" id="WNXQ01000007">
    <property type="protein sequence ID" value="MWB78828.1"/>
    <property type="molecule type" value="Genomic_DNA"/>
</dbReference>
<evidence type="ECO:0000256" key="5">
    <source>
        <dbReference type="ARBA" id="ARBA00023136"/>
    </source>
</evidence>
<name>A0A844WCQ7_9RHOB</name>
<dbReference type="Proteomes" id="UP000443843">
    <property type="component" value="Unassembled WGS sequence"/>
</dbReference>
<evidence type="ECO:0000256" key="2">
    <source>
        <dbReference type="ARBA" id="ARBA00007362"/>
    </source>
</evidence>
<feature type="domain" description="EamA" evidence="7">
    <location>
        <begin position="12"/>
        <end position="145"/>
    </location>
</feature>
<keyword evidence="3 6" id="KW-0812">Transmembrane</keyword>
<feature type="transmembrane region" description="Helical" evidence="6">
    <location>
        <begin position="41"/>
        <end position="59"/>
    </location>
</feature>
<dbReference type="SUPFAM" id="SSF103481">
    <property type="entry name" value="Multidrug resistance efflux transporter EmrE"/>
    <property type="match status" value="2"/>
</dbReference>
<comment type="caution">
    <text evidence="8">The sequence shown here is derived from an EMBL/GenBank/DDBJ whole genome shotgun (WGS) entry which is preliminary data.</text>
</comment>
<evidence type="ECO:0000259" key="7">
    <source>
        <dbReference type="Pfam" id="PF00892"/>
    </source>
</evidence>
<feature type="transmembrane region" description="Helical" evidence="6">
    <location>
        <begin position="272"/>
        <end position="290"/>
    </location>
</feature>